<evidence type="ECO:0000313" key="2">
    <source>
        <dbReference type="Proteomes" id="UP000265520"/>
    </source>
</evidence>
<dbReference type="EMBL" id="LXQA011365895">
    <property type="protein sequence ID" value="MCI94773.1"/>
    <property type="molecule type" value="Genomic_DNA"/>
</dbReference>
<feature type="non-terminal residue" evidence="1">
    <location>
        <position position="1"/>
    </location>
</feature>
<proteinExistence type="predicted"/>
<name>A0A392W4U3_9FABA</name>
<comment type="caution">
    <text evidence="1">The sequence shown here is derived from an EMBL/GenBank/DDBJ whole genome shotgun (WGS) entry which is preliminary data.</text>
</comment>
<dbReference type="AlphaFoldDB" id="A0A392W4U3"/>
<organism evidence="1 2">
    <name type="scientific">Trifolium medium</name>
    <dbReference type="NCBI Taxonomy" id="97028"/>
    <lineage>
        <taxon>Eukaryota</taxon>
        <taxon>Viridiplantae</taxon>
        <taxon>Streptophyta</taxon>
        <taxon>Embryophyta</taxon>
        <taxon>Tracheophyta</taxon>
        <taxon>Spermatophyta</taxon>
        <taxon>Magnoliopsida</taxon>
        <taxon>eudicotyledons</taxon>
        <taxon>Gunneridae</taxon>
        <taxon>Pentapetalae</taxon>
        <taxon>rosids</taxon>
        <taxon>fabids</taxon>
        <taxon>Fabales</taxon>
        <taxon>Fabaceae</taxon>
        <taxon>Papilionoideae</taxon>
        <taxon>50 kb inversion clade</taxon>
        <taxon>NPAAA clade</taxon>
        <taxon>Hologalegina</taxon>
        <taxon>IRL clade</taxon>
        <taxon>Trifolieae</taxon>
        <taxon>Trifolium</taxon>
    </lineage>
</organism>
<reference evidence="1 2" key="1">
    <citation type="journal article" date="2018" name="Front. Plant Sci.">
        <title>Red Clover (Trifolium pratense) and Zigzag Clover (T. medium) - A Picture of Genomic Similarities and Differences.</title>
        <authorList>
            <person name="Dluhosova J."/>
            <person name="Istvanek J."/>
            <person name="Nedelnik J."/>
            <person name="Repkova J."/>
        </authorList>
    </citation>
    <scope>NUCLEOTIDE SEQUENCE [LARGE SCALE GENOMIC DNA]</scope>
    <source>
        <strain evidence="2">cv. 10/8</strain>
        <tissue evidence="1">Leaf</tissue>
    </source>
</reference>
<accession>A0A392W4U3</accession>
<protein>
    <submittedName>
        <fullName evidence="1">Uncharacterized protein</fullName>
    </submittedName>
</protein>
<sequence>LSPQMCGFGALILTEVTQFEELISY</sequence>
<dbReference type="Proteomes" id="UP000265520">
    <property type="component" value="Unassembled WGS sequence"/>
</dbReference>
<keyword evidence="2" id="KW-1185">Reference proteome</keyword>
<evidence type="ECO:0000313" key="1">
    <source>
        <dbReference type="EMBL" id="MCI94773.1"/>
    </source>
</evidence>